<comment type="caution">
    <text evidence="1">The sequence shown here is derived from an EMBL/GenBank/DDBJ whole genome shotgun (WGS) entry which is preliminary data.</text>
</comment>
<dbReference type="EMBL" id="VIEB01004965">
    <property type="protein sequence ID" value="TQD69106.1"/>
    <property type="molecule type" value="Genomic_DNA"/>
</dbReference>
<dbReference type="STRING" id="106549.A0A540K4E8"/>
<sequence>MAGNCIMFDVNVVPLHIFFTMPWTPTSEFPHPLSRVKQPIGYRVSYQLVDAFIWLGIRDMTNEFRKKMLKLRPITYLSGYYSSPPDVPILFDYSSFGEHDQYSLWGRNTTITFTRWTGVKQHRVEEKCLSDSLIHLPE</sequence>
<dbReference type="InterPro" id="IPR050426">
    <property type="entry name" value="Glycosyltransferase_28"/>
</dbReference>
<organism evidence="1 2">
    <name type="scientific">Malus baccata</name>
    <name type="common">Siberian crab apple</name>
    <name type="synonym">Pyrus baccata</name>
    <dbReference type="NCBI Taxonomy" id="106549"/>
    <lineage>
        <taxon>Eukaryota</taxon>
        <taxon>Viridiplantae</taxon>
        <taxon>Streptophyta</taxon>
        <taxon>Embryophyta</taxon>
        <taxon>Tracheophyta</taxon>
        <taxon>Spermatophyta</taxon>
        <taxon>Magnoliopsida</taxon>
        <taxon>eudicotyledons</taxon>
        <taxon>Gunneridae</taxon>
        <taxon>Pentapetalae</taxon>
        <taxon>rosids</taxon>
        <taxon>fabids</taxon>
        <taxon>Rosales</taxon>
        <taxon>Rosaceae</taxon>
        <taxon>Amygdaloideae</taxon>
        <taxon>Maleae</taxon>
        <taxon>Malus</taxon>
    </lineage>
</organism>
<dbReference type="PANTHER" id="PTHR48050">
    <property type="entry name" value="STEROL 3-BETA-GLUCOSYLTRANSFERASE"/>
    <property type="match status" value="1"/>
</dbReference>
<accession>A0A540K4E8</accession>
<dbReference type="AlphaFoldDB" id="A0A540K4E8"/>
<protein>
    <submittedName>
        <fullName evidence="1">Uncharacterized protein</fullName>
    </submittedName>
</protein>
<evidence type="ECO:0000313" key="2">
    <source>
        <dbReference type="Proteomes" id="UP000315295"/>
    </source>
</evidence>
<dbReference type="Proteomes" id="UP000315295">
    <property type="component" value="Unassembled WGS sequence"/>
</dbReference>
<gene>
    <name evidence="1" type="ORF">C1H46_045360</name>
</gene>
<name>A0A540K4E8_MALBA</name>
<dbReference type="Gene3D" id="3.40.50.2000">
    <property type="entry name" value="Glycogen Phosphorylase B"/>
    <property type="match status" value="1"/>
</dbReference>
<reference evidence="1 2" key="1">
    <citation type="journal article" date="2019" name="G3 (Bethesda)">
        <title>Sequencing of a Wild Apple (Malus baccata) Genome Unravels the Differences Between Cultivated and Wild Apple Species Regarding Disease Resistance and Cold Tolerance.</title>
        <authorList>
            <person name="Chen X."/>
        </authorList>
    </citation>
    <scope>NUCLEOTIDE SEQUENCE [LARGE SCALE GENOMIC DNA]</scope>
    <source>
        <strain evidence="2">cv. Shandingzi</strain>
        <tissue evidence="1">Leaves</tissue>
    </source>
</reference>
<dbReference type="SUPFAM" id="SSF53756">
    <property type="entry name" value="UDP-Glycosyltransferase/glycogen phosphorylase"/>
    <property type="match status" value="1"/>
</dbReference>
<dbReference type="PANTHER" id="PTHR48050:SF2">
    <property type="entry name" value="STEROL 3-BETA-GLUCOSYLTRANSFERASE UGT80A2-LIKE"/>
    <property type="match status" value="1"/>
</dbReference>
<proteinExistence type="predicted"/>
<evidence type="ECO:0000313" key="1">
    <source>
        <dbReference type="EMBL" id="TQD69106.1"/>
    </source>
</evidence>
<keyword evidence="2" id="KW-1185">Reference proteome</keyword>